<evidence type="ECO:0000256" key="2">
    <source>
        <dbReference type="ARBA" id="ARBA00022771"/>
    </source>
</evidence>
<evidence type="ECO:0000259" key="6">
    <source>
        <dbReference type="PROSITE" id="PS50808"/>
    </source>
</evidence>
<accession>A0ABN7VEJ7</accession>
<proteinExistence type="predicted"/>
<dbReference type="PROSITE" id="PS50808">
    <property type="entry name" value="ZF_BED"/>
    <property type="match status" value="1"/>
</dbReference>
<evidence type="ECO:0000256" key="1">
    <source>
        <dbReference type="ARBA" id="ARBA00022723"/>
    </source>
</evidence>
<protein>
    <submittedName>
        <fullName evidence="7">30151_t:CDS:1</fullName>
    </submittedName>
</protein>
<dbReference type="Proteomes" id="UP000789901">
    <property type="component" value="Unassembled WGS sequence"/>
</dbReference>
<evidence type="ECO:0000256" key="5">
    <source>
        <dbReference type="SAM" id="MobiDB-lite"/>
    </source>
</evidence>
<evidence type="ECO:0000256" key="3">
    <source>
        <dbReference type="ARBA" id="ARBA00022833"/>
    </source>
</evidence>
<reference evidence="7 8" key="1">
    <citation type="submission" date="2021-06" db="EMBL/GenBank/DDBJ databases">
        <authorList>
            <person name="Kallberg Y."/>
            <person name="Tangrot J."/>
            <person name="Rosling A."/>
        </authorList>
    </citation>
    <scope>NUCLEOTIDE SEQUENCE [LARGE SCALE GENOMIC DNA]</scope>
    <source>
        <strain evidence="7 8">120-4 pot B 10/14</strain>
    </source>
</reference>
<feature type="compositionally biased region" description="Polar residues" evidence="5">
    <location>
        <begin position="219"/>
        <end position="230"/>
    </location>
</feature>
<gene>
    <name evidence="7" type="ORF">GMARGA_LOCUS17030</name>
</gene>
<sequence>MDEKSSEFYYERASSYMDETEQVYTYMDEAEQMSTYMDEAEQMPTHMDEAEQISFYTDEVEQVYTYTDEAEQASIYISEAKIGESSLSQSKESSKAKCDFCGTELVYQDGTTSNLKKHLKIHKSRVPELTNESKVKQGGVTIIEMLNNKASVNNSCAPFNKNKFDELIKEWIIKRNRPFLITEDEELELIFKFLDSCATGKLHTGSLFSSSSTKSSFGETNISDKTLVSR</sequence>
<feature type="region of interest" description="Disordered" evidence="5">
    <location>
        <begin position="207"/>
        <end position="230"/>
    </location>
</feature>
<name>A0ABN7VEJ7_GIGMA</name>
<evidence type="ECO:0000256" key="4">
    <source>
        <dbReference type="PROSITE-ProRule" id="PRU00027"/>
    </source>
</evidence>
<dbReference type="InterPro" id="IPR003656">
    <property type="entry name" value="Znf_BED"/>
</dbReference>
<organism evidence="7 8">
    <name type="scientific">Gigaspora margarita</name>
    <dbReference type="NCBI Taxonomy" id="4874"/>
    <lineage>
        <taxon>Eukaryota</taxon>
        <taxon>Fungi</taxon>
        <taxon>Fungi incertae sedis</taxon>
        <taxon>Mucoromycota</taxon>
        <taxon>Glomeromycotina</taxon>
        <taxon>Glomeromycetes</taxon>
        <taxon>Diversisporales</taxon>
        <taxon>Gigasporaceae</taxon>
        <taxon>Gigaspora</taxon>
    </lineage>
</organism>
<feature type="compositionally biased region" description="Low complexity" evidence="5">
    <location>
        <begin position="207"/>
        <end position="218"/>
    </location>
</feature>
<evidence type="ECO:0000313" key="7">
    <source>
        <dbReference type="EMBL" id="CAG8757048.1"/>
    </source>
</evidence>
<keyword evidence="2 4" id="KW-0863">Zinc-finger</keyword>
<comment type="caution">
    <text evidence="7">The sequence shown here is derived from an EMBL/GenBank/DDBJ whole genome shotgun (WGS) entry which is preliminary data.</text>
</comment>
<dbReference type="EMBL" id="CAJVQB010012656">
    <property type="protein sequence ID" value="CAG8757048.1"/>
    <property type="molecule type" value="Genomic_DNA"/>
</dbReference>
<keyword evidence="3" id="KW-0862">Zinc</keyword>
<keyword evidence="8" id="KW-1185">Reference proteome</keyword>
<feature type="domain" description="BED-type" evidence="6">
    <location>
        <begin position="58"/>
        <end position="129"/>
    </location>
</feature>
<evidence type="ECO:0000313" key="8">
    <source>
        <dbReference type="Proteomes" id="UP000789901"/>
    </source>
</evidence>
<dbReference type="Pfam" id="PF02892">
    <property type="entry name" value="zf-BED"/>
    <property type="match status" value="1"/>
</dbReference>
<keyword evidence="1" id="KW-0479">Metal-binding</keyword>